<dbReference type="OrthoDB" id="4966203at2"/>
<protein>
    <submittedName>
        <fullName evidence="2">Uncharacterized protein</fullName>
    </submittedName>
</protein>
<feature type="transmembrane region" description="Helical" evidence="1">
    <location>
        <begin position="70"/>
        <end position="92"/>
    </location>
</feature>
<dbReference type="AlphaFoldDB" id="A0A430AGK4"/>
<organism evidence="2 3">
    <name type="scientific">Vagococcus entomophilus</name>
    <dbReference type="NCBI Taxonomy" id="1160095"/>
    <lineage>
        <taxon>Bacteria</taxon>
        <taxon>Bacillati</taxon>
        <taxon>Bacillota</taxon>
        <taxon>Bacilli</taxon>
        <taxon>Lactobacillales</taxon>
        <taxon>Enterococcaceae</taxon>
        <taxon>Vagococcus</taxon>
    </lineage>
</organism>
<feature type="transmembrane region" description="Helical" evidence="1">
    <location>
        <begin position="12"/>
        <end position="31"/>
    </location>
</feature>
<keyword evidence="1" id="KW-1133">Transmembrane helix</keyword>
<dbReference type="InterPro" id="IPR014509">
    <property type="entry name" value="YjdF-like"/>
</dbReference>
<feature type="transmembrane region" description="Helical" evidence="1">
    <location>
        <begin position="98"/>
        <end position="119"/>
    </location>
</feature>
<gene>
    <name evidence="2" type="ORF">CBF30_07060</name>
</gene>
<accession>A0A430AGK4</accession>
<dbReference type="RefSeq" id="WP_126824310.1">
    <property type="nucleotide sequence ID" value="NZ_JBHLWU010000002.1"/>
</dbReference>
<keyword evidence="1" id="KW-0472">Membrane</keyword>
<evidence type="ECO:0000313" key="2">
    <source>
        <dbReference type="EMBL" id="RSU07013.1"/>
    </source>
</evidence>
<keyword evidence="1" id="KW-0812">Transmembrane</keyword>
<evidence type="ECO:0000313" key="3">
    <source>
        <dbReference type="Proteomes" id="UP000288669"/>
    </source>
</evidence>
<sequence length="218" mass="25055">MFDSKKTESTIFMGTFIIGSLVTVYTAYRACFYTQDYFLFFEMLLGMGTLFVPILFTKLTRITIPTFTKFFYWLFLIFSIFIGTGLQVIAKVSFWDKILHLSSAMLLVAVGYGIIGYLLPKNLKPELSPLCYLLFGLTFGLTCGIFWEFYEFACDGLLGMNLQRYANHGKELIGRAALMDTMGDLITNTCGAFLFSLYSYFKSKNNVAFFQQFKFERH</sequence>
<dbReference type="EMBL" id="NGJZ01000002">
    <property type="protein sequence ID" value="RSU07013.1"/>
    <property type="molecule type" value="Genomic_DNA"/>
</dbReference>
<dbReference type="Pfam" id="PF09997">
    <property type="entry name" value="DUF2238"/>
    <property type="match status" value="1"/>
</dbReference>
<keyword evidence="3" id="KW-1185">Reference proteome</keyword>
<feature type="transmembrane region" description="Helical" evidence="1">
    <location>
        <begin position="185"/>
        <end position="201"/>
    </location>
</feature>
<comment type="caution">
    <text evidence="2">The sequence shown here is derived from an EMBL/GenBank/DDBJ whole genome shotgun (WGS) entry which is preliminary data.</text>
</comment>
<feature type="transmembrane region" description="Helical" evidence="1">
    <location>
        <begin position="37"/>
        <end position="58"/>
    </location>
</feature>
<evidence type="ECO:0000256" key="1">
    <source>
        <dbReference type="SAM" id="Phobius"/>
    </source>
</evidence>
<feature type="transmembrane region" description="Helical" evidence="1">
    <location>
        <begin position="131"/>
        <end position="150"/>
    </location>
</feature>
<name>A0A430AGK4_9ENTE</name>
<proteinExistence type="predicted"/>
<dbReference type="Proteomes" id="UP000288669">
    <property type="component" value="Unassembled WGS sequence"/>
</dbReference>
<reference evidence="2 3" key="1">
    <citation type="submission" date="2017-05" db="EMBL/GenBank/DDBJ databases">
        <title>Vagococcus spp. assemblies.</title>
        <authorList>
            <person name="Gulvik C.A."/>
        </authorList>
    </citation>
    <scope>NUCLEOTIDE SEQUENCE [LARGE SCALE GENOMIC DNA]</scope>
    <source>
        <strain evidence="2 3">DSM 24756</strain>
    </source>
</reference>